<protein>
    <submittedName>
        <fullName evidence="2">Sugar phosphate isomerase/epimerase</fullName>
    </submittedName>
</protein>
<dbReference type="InterPro" id="IPR036237">
    <property type="entry name" value="Xyl_isomerase-like_sf"/>
</dbReference>
<name>A0A8E0IHQ0_LACPA</name>
<feature type="domain" description="Xylose isomerase-like TIM barrel" evidence="1">
    <location>
        <begin position="91"/>
        <end position="237"/>
    </location>
</feature>
<accession>A0A8E0IHQ0</accession>
<dbReference type="Proteomes" id="UP000014249">
    <property type="component" value="Unassembled WGS sequence"/>
</dbReference>
<dbReference type="SUPFAM" id="SSF51658">
    <property type="entry name" value="Xylose isomerase-like"/>
    <property type="match status" value="1"/>
</dbReference>
<comment type="caution">
    <text evidence="2">The sequence shown here is derived from an EMBL/GenBank/DDBJ whole genome shotgun (WGS) entry which is preliminary data.</text>
</comment>
<dbReference type="EMBL" id="ANJX01000306">
    <property type="protein sequence ID" value="EPC51877.1"/>
    <property type="molecule type" value="Genomic_DNA"/>
</dbReference>
<evidence type="ECO:0000313" key="2">
    <source>
        <dbReference type="EMBL" id="EPC51877.1"/>
    </source>
</evidence>
<evidence type="ECO:0000259" key="1">
    <source>
        <dbReference type="Pfam" id="PF01261"/>
    </source>
</evidence>
<dbReference type="Gene3D" id="3.20.20.150">
    <property type="entry name" value="Divalent-metal-dependent TIM barrel enzymes"/>
    <property type="match status" value="1"/>
</dbReference>
<dbReference type="AlphaFoldDB" id="A0A8E0IHQ0"/>
<dbReference type="Pfam" id="PF01261">
    <property type="entry name" value="AP_endonuc_2"/>
    <property type="match status" value="1"/>
</dbReference>
<sequence length="277" mass="31727">MLLGLKASTDERQIRDRLQYHPDVFEFHLTENDFTEAGWSHFVQMAALVQSQVPTVVFHHPMRFRGQRNELAMNPTKYPTRYDFLMTSSVKLMNFAKKANATALIHGGYRVDTPGDYAGWTDVGKATTDIALARMIAFAQEAPGHVVFENSMSPIFRYGDPTFEDRLLRWHLPLAYDTSHTFIVLHGDNDRLMASLAHLKPLIRHYHLVDSMGQTHDSLPLGRGRIDWARVLPLLNQDASRIYEIGLKDQFDCREMIESHHYLESVAKRLAATKHPA</sequence>
<organism evidence="2 3">
    <name type="scientific">Lacticaseibacillus paracasei subsp. paracasei CNCM I-4270</name>
    <dbReference type="NCBI Taxonomy" id="1256202"/>
    <lineage>
        <taxon>Bacteria</taxon>
        <taxon>Bacillati</taxon>
        <taxon>Bacillota</taxon>
        <taxon>Bacilli</taxon>
        <taxon>Lactobacillales</taxon>
        <taxon>Lactobacillaceae</taxon>
        <taxon>Lacticaseibacillus</taxon>
    </lineage>
</organism>
<gene>
    <name evidence="2" type="ORF">Lpp77_11216</name>
</gene>
<evidence type="ECO:0000313" key="3">
    <source>
        <dbReference type="Proteomes" id="UP000014249"/>
    </source>
</evidence>
<dbReference type="GO" id="GO:0016853">
    <property type="term" value="F:isomerase activity"/>
    <property type="evidence" value="ECO:0007669"/>
    <property type="project" value="UniProtKB-KW"/>
</dbReference>
<dbReference type="InterPro" id="IPR013022">
    <property type="entry name" value="Xyl_isomerase-like_TIM-brl"/>
</dbReference>
<proteinExistence type="predicted"/>
<keyword evidence="2" id="KW-0413">Isomerase</keyword>
<reference evidence="2 3" key="1">
    <citation type="journal article" date="2013" name="PLoS ONE">
        <title>Lactobacillus paracasei comparative genomics: towards species pan-genome definition and exploitation of diversity.</title>
        <authorList>
            <person name="Smokvina T."/>
            <person name="Wels M."/>
            <person name="Polka J."/>
            <person name="Chervaux C."/>
            <person name="Brisse S."/>
            <person name="Boekhorst J."/>
            <person name="van Hylckama Vlieg J.E."/>
            <person name="Siezen R.J."/>
        </authorList>
    </citation>
    <scope>NUCLEOTIDE SEQUENCE [LARGE SCALE GENOMIC DNA]</scope>
    <source>
        <strain evidence="2 3">CNCM I-4270</strain>
    </source>
</reference>